<dbReference type="InterPro" id="IPR015413">
    <property type="entry name" value="Methionyl/Leucyl_tRNA_Synth"/>
</dbReference>
<sequence length="430" mass="52424">MKYYLITTALPYINGVIHIGHIYELYISNIYYIVLKKYFNPVLTTGLDCHGLIKKTNLLKTDFLNKKKYIYHNFYFFCDKTNSFINKRISNWIYAFLSDKNFLYSKSTNRFYNKKKNFFIPDKYLKINCINCNNLIENYYCIHCRKEISSFTILKKENLILKKINSIFLKTFIFNDWDFSRNKIYNGIKIISKKNIFFYVWYDAIISYISNNIKHIKNNYSNLILQIIGKDIVYYHKIFNIILNILNTTKTKIIIHSFLILNNKISKSRIIPIKKDKSFIIKFFFMMNNNLKKDIIYNIVLIKNLYKKIFLNKIINLFFRIRSFFNIFDNKFLDIFFKKKNIDYYFFKKKTINNFLKKTLINILIINKKLDLNKFWNKKNKYLIHYYYSKTIYNYLINLNFIIKILNNKIIKEKINNNCLIFNLKKFNEI</sequence>
<dbReference type="PROSITE" id="PS00178">
    <property type="entry name" value="AA_TRNA_LIGASE_I"/>
    <property type="match status" value="1"/>
</dbReference>
<gene>
    <name evidence="9" type="ORF">FK493_00675</name>
</gene>
<keyword evidence="3 7" id="KW-0067">ATP-binding</keyword>
<name>A0AAE7KMB8_CARRU</name>
<accession>A0AAE7KMB8</accession>
<evidence type="ECO:0000313" key="9">
    <source>
        <dbReference type="EMBL" id="QLK14089.1"/>
    </source>
</evidence>
<keyword evidence="4 7" id="KW-0648">Protein biosynthesis</keyword>
<dbReference type="EMBL" id="CP041245">
    <property type="protein sequence ID" value="QLK14089.1"/>
    <property type="molecule type" value="Genomic_DNA"/>
</dbReference>
<dbReference type="PANTHER" id="PTHR43326">
    <property type="entry name" value="METHIONYL-TRNA SYNTHETASE"/>
    <property type="match status" value="1"/>
</dbReference>
<dbReference type="Gene3D" id="3.40.50.620">
    <property type="entry name" value="HUPs"/>
    <property type="match status" value="1"/>
</dbReference>
<dbReference type="GO" id="GO:0005524">
    <property type="term" value="F:ATP binding"/>
    <property type="evidence" value="ECO:0007669"/>
    <property type="project" value="UniProtKB-KW"/>
</dbReference>
<dbReference type="AlphaFoldDB" id="A0AAE7KMB8"/>
<evidence type="ECO:0000256" key="4">
    <source>
        <dbReference type="ARBA" id="ARBA00022917"/>
    </source>
</evidence>
<keyword evidence="2 7" id="KW-0547">Nucleotide-binding</keyword>
<protein>
    <recommendedName>
        <fullName evidence="6">Methionyl-tRNA synthetase</fullName>
    </recommendedName>
</protein>
<dbReference type="PANTHER" id="PTHR43326:SF1">
    <property type="entry name" value="METHIONINE--TRNA LIGASE, MITOCHONDRIAL"/>
    <property type="match status" value="1"/>
</dbReference>
<dbReference type="InterPro" id="IPR033911">
    <property type="entry name" value="MetRS_core"/>
</dbReference>
<dbReference type="RefSeq" id="WP_180806720.1">
    <property type="nucleotide sequence ID" value="NZ_CP041245.1"/>
</dbReference>
<dbReference type="PRINTS" id="PR01041">
    <property type="entry name" value="TRNASYNTHMET"/>
</dbReference>
<dbReference type="InterPro" id="IPR023457">
    <property type="entry name" value="Met-tRNA_synth_2"/>
</dbReference>
<evidence type="ECO:0000256" key="1">
    <source>
        <dbReference type="ARBA" id="ARBA00022598"/>
    </source>
</evidence>
<dbReference type="InterPro" id="IPR014729">
    <property type="entry name" value="Rossmann-like_a/b/a_fold"/>
</dbReference>
<feature type="domain" description="Methionyl/Leucyl tRNA synthetase" evidence="8">
    <location>
        <begin position="4"/>
        <end position="160"/>
    </location>
</feature>
<dbReference type="InterPro" id="IPR001412">
    <property type="entry name" value="aa-tRNA-synth_I_CS"/>
</dbReference>
<dbReference type="GO" id="GO:0004825">
    <property type="term" value="F:methionine-tRNA ligase activity"/>
    <property type="evidence" value="ECO:0007669"/>
    <property type="project" value="InterPro"/>
</dbReference>
<dbReference type="SUPFAM" id="SSF52374">
    <property type="entry name" value="Nucleotidylyl transferase"/>
    <property type="match status" value="1"/>
</dbReference>
<proteinExistence type="inferred from homology"/>
<dbReference type="Proteomes" id="UP000510930">
    <property type="component" value="Chromosome"/>
</dbReference>
<comment type="similarity">
    <text evidence="7">Belongs to the class-I aminoacyl-tRNA synthetase family.</text>
</comment>
<evidence type="ECO:0000256" key="3">
    <source>
        <dbReference type="ARBA" id="ARBA00022840"/>
    </source>
</evidence>
<keyword evidence="5 7" id="KW-0030">Aminoacyl-tRNA synthetase</keyword>
<reference evidence="9 10" key="1">
    <citation type="submission" date="2019-06" db="EMBL/GenBank/DDBJ databases">
        <authorList>
            <person name="Petrone J.R."/>
            <person name="Munoz-Beristain A."/>
            <person name="Russell J.T."/>
            <person name="Rios-Glusberger P."/>
            <person name="Triplett E.W."/>
        </authorList>
    </citation>
    <scope>NUCLEOTIDE SEQUENCE [LARGE SCALE GENOMIC DNA]</scope>
    <source>
        <strain evidence="9">JRPAMB4</strain>
    </source>
</reference>
<keyword evidence="1 7" id="KW-0436">Ligase</keyword>
<evidence type="ECO:0000256" key="6">
    <source>
        <dbReference type="ARBA" id="ARBA00030904"/>
    </source>
</evidence>
<evidence type="ECO:0000256" key="2">
    <source>
        <dbReference type="ARBA" id="ARBA00022741"/>
    </source>
</evidence>
<organism evidence="9 10">
    <name type="scientific">Carsonella ruddii</name>
    <dbReference type="NCBI Taxonomy" id="114186"/>
    <lineage>
        <taxon>Bacteria</taxon>
        <taxon>Pseudomonadati</taxon>
        <taxon>Pseudomonadota</taxon>
        <taxon>Gammaproteobacteria</taxon>
        <taxon>Oceanospirillales</taxon>
        <taxon>Halomonadaceae</taxon>
        <taxon>Zymobacter group</taxon>
        <taxon>Candidatus Carsonella</taxon>
    </lineage>
</organism>
<evidence type="ECO:0000259" key="8">
    <source>
        <dbReference type="Pfam" id="PF09334"/>
    </source>
</evidence>
<evidence type="ECO:0000256" key="5">
    <source>
        <dbReference type="ARBA" id="ARBA00023146"/>
    </source>
</evidence>
<evidence type="ECO:0000313" key="10">
    <source>
        <dbReference type="Proteomes" id="UP000510930"/>
    </source>
</evidence>
<feature type="domain" description="Methionyl/Leucyl tRNA synthetase" evidence="8">
    <location>
        <begin position="174"/>
        <end position="320"/>
    </location>
</feature>
<evidence type="ECO:0000256" key="7">
    <source>
        <dbReference type="RuleBase" id="RU363039"/>
    </source>
</evidence>
<dbReference type="GO" id="GO:0006431">
    <property type="term" value="P:methionyl-tRNA aminoacylation"/>
    <property type="evidence" value="ECO:0007669"/>
    <property type="project" value="InterPro"/>
</dbReference>
<dbReference type="Pfam" id="PF09334">
    <property type="entry name" value="tRNA-synt_1g"/>
    <property type="match status" value="2"/>
</dbReference>